<reference evidence="2 3" key="1">
    <citation type="submission" date="2019-07" db="EMBL/GenBank/DDBJ databases">
        <title>Finished genome of Venturia effusa.</title>
        <authorList>
            <person name="Young C.A."/>
            <person name="Cox M.P."/>
            <person name="Ganley A.R.D."/>
            <person name="David W.J."/>
        </authorList>
    </citation>
    <scope>NUCLEOTIDE SEQUENCE [LARGE SCALE GENOMIC DNA]</scope>
    <source>
        <strain evidence="3">albino</strain>
    </source>
</reference>
<accession>A0A517L562</accession>
<dbReference type="PANTHER" id="PTHR35040:SF9">
    <property type="entry name" value="4-LIKE CELL SURFACE PROTEIN, PUTATIVE (AFU_ORTHOLOGUE AFUA_4G14080)-RELATED"/>
    <property type="match status" value="1"/>
</dbReference>
<dbReference type="AlphaFoldDB" id="A0A517L562"/>
<keyword evidence="3" id="KW-1185">Reference proteome</keyword>
<evidence type="ECO:0000313" key="3">
    <source>
        <dbReference type="Proteomes" id="UP000316270"/>
    </source>
</evidence>
<keyword evidence="1" id="KW-0732">Signal</keyword>
<protein>
    <submittedName>
        <fullName evidence="2">Uncharacterized protein</fullName>
    </submittedName>
</protein>
<dbReference type="OrthoDB" id="5342184at2759"/>
<evidence type="ECO:0000256" key="1">
    <source>
        <dbReference type="SAM" id="SignalP"/>
    </source>
</evidence>
<sequence length="295" mass="32719">MDDRSNWNTKSATCCWWKLCLLGLCSNLLFSTPASAIPDQPPQAMAPRSGVLIPLYIYPAAGAWDPLYQAIEAHPSIDFTVIINPADGPGSEPLPDTNYTREISRLNTFPNVRTIGYVALDYGRRAIDGACADIAKYAQWREMNPNLAMHGIFLDESPNLADDHNTTLLAEVKTRIKNTSGLSSGSPNTIPFVVMNPGSIPDTRILGTIDRTVVFEEQYHTYINRQAAKALAALHDRDVLCAIMHSIPPDMPNQQLKSLIGELRELSGCLFLTDLSEDYYGRFSPRLQEYLDAMV</sequence>
<feature type="signal peptide" evidence="1">
    <location>
        <begin position="1"/>
        <end position="36"/>
    </location>
</feature>
<gene>
    <name evidence="2" type="ORF">FKW77_003642</name>
</gene>
<dbReference type="EMBL" id="CP042189">
    <property type="protein sequence ID" value="QDS70759.1"/>
    <property type="molecule type" value="Genomic_DNA"/>
</dbReference>
<name>A0A517L562_9PEZI</name>
<feature type="chain" id="PRO_5022160552" evidence="1">
    <location>
        <begin position="37"/>
        <end position="295"/>
    </location>
</feature>
<dbReference type="InterPro" id="IPR021986">
    <property type="entry name" value="Spherulin4"/>
</dbReference>
<evidence type="ECO:0000313" key="2">
    <source>
        <dbReference type="EMBL" id="QDS70759.1"/>
    </source>
</evidence>
<dbReference type="PANTHER" id="PTHR35040">
    <property type="match status" value="1"/>
</dbReference>
<organism evidence="2 3">
    <name type="scientific">Venturia effusa</name>
    <dbReference type="NCBI Taxonomy" id="50376"/>
    <lineage>
        <taxon>Eukaryota</taxon>
        <taxon>Fungi</taxon>
        <taxon>Dikarya</taxon>
        <taxon>Ascomycota</taxon>
        <taxon>Pezizomycotina</taxon>
        <taxon>Dothideomycetes</taxon>
        <taxon>Pleosporomycetidae</taxon>
        <taxon>Venturiales</taxon>
        <taxon>Venturiaceae</taxon>
        <taxon>Venturia</taxon>
    </lineage>
</organism>
<dbReference type="Pfam" id="PF12138">
    <property type="entry name" value="Spherulin4"/>
    <property type="match status" value="1"/>
</dbReference>
<proteinExistence type="predicted"/>
<dbReference type="Proteomes" id="UP000316270">
    <property type="component" value="Chromosome 5"/>
</dbReference>